<organism evidence="1 2">
    <name type="scientific">Paraburkholderia tuberum</name>
    <dbReference type="NCBI Taxonomy" id="157910"/>
    <lineage>
        <taxon>Bacteria</taxon>
        <taxon>Pseudomonadati</taxon>
        <taxon>Pseudomonadota</taxon>
        <taxon>Betaproteobacteria</taxon>
        <taxon>Burkholderiales</taxon>
        <taxon>Burkholderiaceae</taxon>
        <taxon>Paraburkholderia</taxon>
    </lineage>
</organism>
<keyword evidence="2" id="KW-1185">Reference proteome</keyword>
<evidence type="ECO:0000313" key="1">
    <source>
        <dbReference type="EMBL" id="SDR18413.1"/>
    </source>
</evidence>
<accession>A0A1H1GZ88</accession>
<name>A0A1H1GZ88_9BURK</name>
<gene>
    <name evidence="1" type="ORF">SAMN05445850_3169</name>
</gene>
<dbReference type="SUPFAM" id="SSF50494">
    <property type="entry name" value="Trypsin-like serine proteases"/>
    <property type="match status" value="1"/>
</dbReference>
<protein>
    <submittedName>
        <fullName evidence="1">Trypsin-like peptidase domain-containing protein</fullName>
    </submittedName>
</protein>
<dbReference type="Pfam" id="PF13365">
    <property type="entry name" value="Trypsin_2"/>
    <property type="match status" value="1"/>
</dbReference>
<dbReference type="InterPro" id="IPR009003">
    <property type="entry name" value="Peptidase_S1_PA"/>
</dbReference>
<proteinExistence type="predicted"/>
<dbReference type="AlphaFoldDB" id="A0A1H1GZ88"/>
<sequence>MSFSGQSLSTGTGFFVRSGSGRICLITNRHNVTGRDQNTGNTLSPTLAIPDALTIRMPILGAVPPNYGTGAAGGQQVNWADINLNLLVDNEPQWVEHPALGERADFVAIPINGAPADEQLLYEMVTPIDSQILLLPTDHVSIIGFPLGLAAGENLAIWVNGTVASDPDVSYNELPVMLVDCRGRPGQSGSPVIAFRSGGMVKFRSGNTAVMNGPVSNFIGIYSGRIHKDSDIGMVWKAEAIQQLLATI</sequence>
<reference evidence="2" key="1">
    <citation type="submission" date="2016-10" db="EMBL/GenBank/DDBJ databases">
        <authorList>
            <person name="Varghese N."/>
            <person name="Submissions S."/>
        </authorList>
    </citation>
    <scope>NUCLEOTIDE SEQUENCE [LARGE SCALE GENOMIC DNA]</scope>
    <source>
        <strain evidence="2">DUS833</strain>
    </source>
</reference>
<dbReference type="STRING" id="157910.SAMN05445850_3169"/>
<dbReference type="Proteomes" id="UP000199365">
    <property type="component" value="Unassembled WGS sequence"/>
</dbReference>
<dbReference type="EMBL" id="FNKX01000001">
    <property type="protein sequence ID" value="SDR18413.1"/>
    <property type="molecule type" value="Genomic_DNA"/>
</dbReference>
<evidence type="ECO:0000313" key="2">
    <source>
        <dbReference type="Proteomes" id="UP000199365"/>
    </source>
</evidence>